<dbReference type="GO" id="GO:0032259">
    <property type="term" value="P:methylation"/>
    <property type="evidence" value="ECO:0007669"/>
    <property type="project" value="UniProtKB-KW"/>
</dbReference>
<dbReference type="GO" id="GO:0008168">
    <property type="term" value="F:methyltransferase activity"/>
    <property type="evidence" value="ECO:0007669"/>
    <property type="project" value="UniProtKB-KW"/>
</dbReference>
<keyword evidence="1" id="KW-0812">Transmembrane</keyword>
<keyword evidence="3" id="KW-1185">Reference proteome</keyword>
<dbReference type="RefSeq" id="WP_377285938.1">
    <property type="nucleotide sequence ID" value="NZ_JBHSBM010000011.1"/>
</dbReference>
<evidence type="ECO:0000256" key="1">
    <source>
        <dbReference type="SAM" id="Phobius"/>
    </source>
</evidence>
<organism evidence="2 3">
    <name type="scientific">Planomonospora corallina</name>
    <dbReference type="NCBI Taxonomy" id="1806052"/>
    <lineage>
        <taxon>Bacteria</taxon>
        <taxon>Bacillati</taxon>
        <taxon>Actinomycetota</taxon>
        <taxon>Actinomycetes</taxon>
        <taxon>Streptosporangiales</taxon>
        <taxon>Streptosporangiaceae</taxon>
        <taxon>Planomonospora</taxon>
    </lineage>
</organism>
<evidence type="ECO:0000313" key="3">
    <source>
        <dbReference type="Proteomes" id="UP001595850"/>
    </source>
</evidence>
<accession>A0ABV8I459</accession>
<dbReference type="Gene3D" id="3.40.50.150">
    <property type="entry name" value="Vaccinia Virus protein VP39"/>
    <property type="match status" value="1"/>
</dbReference>
<dbReference type="Proteomes" id="UP001595850">
    <property type="component" value="Unassembled WGS sequence"/>
</dbReference>
<dbReference type="EMBL" id="JBHSBM010000011">
    <property type="protein sequence ID" value="MFC4057837.1"/>
    <property type="molecule type" value="Genomic_DNA"/>
</dbReference>
<dbReference type="Pfam" id="PF13578">
    <property type="entry name" value="Methyltransf_24"/>
    <property type="match status" value="1"/>
</dbReference>
<comment type="caution">
    <text evidence="2">The sequence shown here is derived from an EMBL/GenBank/DDBJ whole genome shotgun (WGS) entry which is preliminary data.</text>
</comment>
<keyword evidence="1" id="KW-0472">Membrane</keyword>
<proteinExistence type="predicted"/>
<keyword evidence="2" id="KW-0808">Transferase</keyword>
<dbReference type="InterPro" id="IPR029063">
    <property type="entry name" value="SAM-dependent_MTases_sf"/>
</dbReference>
<keyword evidence="1" id="KW-1133">Transmembrane helix</keyword>
<feature type="transmembrane region" description="Helical" evidence="1">
    <location>
        <begin position="37"/>
        <end position="55"/>
    </location>
</feature>
<dbReference type="EC" id="2.1.1.-" evidence="2"/>
<protein>
    <submittedName>
        <fullName evidence="2">Class I SAM-dependent methyltransferase</fullName>
        <ecNumber evidence="2">2.1.1.-</ecNumber>
    </submittedName>
</protein>
<gene>
    <name evidence="2" type="ORF">ACFOWE_06000</name>
</gene>
<dbReference type="SUPFAM" id="SSF53335">
    <property type="entry name" value="S-adenosyl-L-methionine-dependent methyltransferases"/>
    <property type="match status" value="1"/>
</dbReference>
<reference evidence="3" key="1">
    <citation type="journal article" date="2019" name="Int. J. Syst. Evol. Microbiol.">
        <title>The Global Catalogue of Microorganisms (GCM) 10K type strain sequencing project: providing services to taxonomists for standard genome sequencing and annotation.</title>
        <authorList>
            <consortium name="The Broad Institute Genomics Platform"/>
            <consortium name="The Broad Institute Genome Sequencing Center for Infectious Disease"/>
            <person name="Wu L."/>
            <person name="Ma J."/>
        </authorList>
    </citation>
    <scope>NUCLEOTIDE SEQUENCE [LARGE SCALE GENOMIC DNA]</scope>
    <source>
        <strain evidence="3">TBRC 4489</strain>
    </source>
</reference>
<name>A0ABV8I459_9ACTN</name>
<evidence type="ECO:0000313" key="2">
    <source>
        <dbReference type="EMBL" id="MFC4057837.1"/>
    </source>
</evidence>
<keyword evidence="2" id="KW-0489">Methyltransferase</keyword>
<sequence>MSLKVLRSRKHMAVALYGTAASALVLAYGFEVVGERFFVPAFSAVSVSAGLLVFLRMDSLLRDCLRNTERTRRVRGELRHVRRRLDSLERAEESRHHGQVKAAAASQARMEREFTLVDRKFRALERTVRDTYAQTEAFVDLRALISPRAPLPPLVNWAASADALRPMIEWILRTEPKVIVECGSGSSSVWMGYVAERTGSTIIALEHDPHYAELSRALVEAHGLSDVVDVRLAQLREWRNGEESWQWYALDAVEDLAEIGLLFVDGPPGATGPLARYPALPILLPRCADQVAVFLDDTRREEESAVSDRWAAEFPGLVRSDNRGNKGLDMFVRSSG</sequence>